<evidence type="ECO:0000313" key="3">
    <source>
        <dbReference type="Proteomes" id="UP001327560"/>
    </source>
</evidence>
<organism evidence="2 3">
    <name type="scientific">Canna indica</name>
    <name type="common">Indian-shot</name>
    <dbReference type="NCBI Taxonomy" id="4628"/>
    <lineage>
        <taxon>Eukaryota</taxon>
        <taxon>Viridiplantae</taxon>
        <taxon>Streptophyta</taxon>
        <taxon>Embryophyta</taxon>
        <taxon>Tracheophyta</taxon>
        <taxon>Spermatophyta</taxon>
        <taxon>Magnoliopsida</taxon>
        <taxon>Liliopsida</taxon>
        <taxon>Zingiberales</taxon>
        <taxon>Cannaceae</taxon>
        <taxon>Canna</taxon>
    </lineage>
</organism>
<dbReference type="EMBL" id="CP136896">
    <property type="protein sequence ID" value="WOL15018.1"/>
    <property type="molecule type" value="Genomic_DNA"/>
</dbReference>
<evidence type="ECO:0000313" key="2">
    <source>
        <dbReference type="EMBL" id="WOL15018.1"/>
    </source>
</evidence>
<sequence length="74" mass="7768">MSCRPSRHQRRASQGVFSLPENFSSFEAPPVEATVKKTAVESAQSGAQASPSPPPSALPGVELKQAGNSNQCKD</sequence>
<dbReference type="PANTHER" id="PTHR38527">
    <property type="entry name" value="OS01G0838200 PROTEIN"/>
    <property type="match status" value="1"/>
</dbReference>
<keyword evidence="3" id="KW-1185">Reference proteome</keyword>
<feature type="region of interest" description="Disordered" evidence="1">
    <location>
        <begin position="37"/>
        <end position="74"/>
    </location>
</feature>
<gene>
    <name evidence="2" type="ORF">Cni_G23799</name>
</gene>
<evidence type="ECO:0000256" key="1">
    <source>
        <dbReference type="SAM" id="MobiDB-lite"/>
    </source>
</evidence>
<reference evidence="2 3" key="1">
    <citation type="submission" date="2023-10" db="EMBL/GenBank/DDBJ databases">
        <title>Chromosome-scale genome assembly provides insights into flower coloration mechanisms of Canna indica.</title>
        <authorList>
            <person name="Li C."/>
        </authorList>
    </citation>
    <scope>NUCLEOTIDE SEQUENCE [LARGE SCALE GENOMIC DNA]</scope>
    <source>
        <tissue evidence="2">Flower</tissue>
    </source>
</reference>
<proteinExistence type="predicted"/>
<dbReference type="Proteomes" id="UP001327560">
    <property type="component" value="Chromosome 7"/>
</dbReference>
<dbReference type="PANTHER" id="PTHR38527:SF4">
    <property type="entry name" value="OS05G0461600 PROTEIN"/>
    <property type="match status" value="1"/>
</dbReference>
<dbReference type="AlphaFoldDB" id="A0AAQ3KU45"/>
<name>A0AAQ3KU45_9LILI</name>
<protein>
    <submittedName>
        <fullName evidence="2">Uncharacterized protein</fullName>
    </submittedName>
</protein>
<accession>A0AAQ3KU45</accession>